<dbReference type="SUPFAM" id="SSF51905">
    <property type="entry name" value="FAD/NAD(P)-binding domain"/>
    <property type="match status" value="1"/>
</dbReference>
<keyword evidence="3" id="KW-0285">Flavoprotein</keyword>
<dbReference type="PROSITE" id="PS00624">
    <property type="entry name" value="GMC_OXRED_2"/>
    <property type="match status" value="1"/>
</dbReference>
<comment type="cofactor">
    <cofactor evidence="1">
        <name>FAD</name>
        <dbReference type="ChEBI" id="CHEBI:57692"/>
    </cofactor>
</comment>
<gene>
    <name evidence="7" type="ORF">ONE63_008063</name>
</gene>
<dbReference type="InterPro" id="IPR012132">
    <property type="entry name" value="GMC_OxRdtase"/>
</dbReference>
<protein>
    <recommendedName>
        <fullName evidence="6">Glucose-methanol-choline oxidoreductase N-terminal domain-containing protein</fullName>
    </recommendedName>
</protein>
<dbReference type="Pfam" id="PF00732">
    <property type="entry name" value="GMC_oxred_N"/>
    <property type="match status" value="1"/>
</dbReference>
<dbReference type="InterPro" id="IPR000172">
    <property type="entry name" value="GMC_OxRdtase_N"/>
</dbReference>
<dbReference type="Pfam" id="PF05199">
    <property type="entry name" value="GMC_oxred_C"/>
    <property type="match status" value="1"/>
</dbReference>
<dbReference type="InterPro" id="IPR036188">
    <property type="entry name" value="FAD/NAD-bd_sf"/>
</dbReference>
<dbReference type="SUPFAM" id="SSF54373">
    <property type="entry name" value="FAD-linked reductases, C-terminal domain"/>
    <property type="match status" value="1"/>
</dbReference>
<reference evidence="7" key="1">
    <citation type="submission" date="2022-12" db="EMBL/GenBank/DDBJ databases">
        <title>Chromosome-level genome assembly of the bean flower thrips Megalurothrips usitatus.</title>
        <authorList>
            <person name="Ma L."/>
            <person name="Liu Q."/>
            <person name="Li H."/>
            <person name="Cai W."/>
        </authorList>
    </citation>
    <scope>NUCLEOTIDE SEQUENCE</scope>
    <source>
        <strain evidence="7">Cailab_2022a</strain>
    </source>
</reference>
<feature type="region of interest" description="Disordered" evidence="5">
    <location>
        <begin position="1"/>
        <end position="22"/>
    </location>
</feature>
<accession>A0AAV7XQI9</accession>
<evidence type="ECO:0000256" key="4">
    <source>
        <dbReference type="ARBA" id="ARBA00022827"/>
    </source>
</evidence>
<dbReference type="AlphaFoldDB" id="A0AAV7XQI9"/>
<dbReference type="Proteomes" id="UP001075354">
    <property type="component" value="Chromosome 5"/>
</dbReference>
<dbReference type="Gene3D" id="3.50.50.60">
    <property type="entry name" value="FAD/NAD(P)-binding domain"/>
    <property type="match status" value="1"/>
</dbReference>
<keyword evidence="8" id="KW-1185">Reference proteome</keyword>
<organism evidence="7 8">
    <name type="scientific">Megalurothrips usitatus</name>
    <name type="common">bean blossom thrips</name>
    <dbReference type="NCBI Taxonomy" id="439358"/>
    <lineage>
        <taxon>Eukaryota</taxon>
        <taxon>Metazoa</taxon>
        <taxon>Ecdysozoa</taxon>
        <taxon>Arthropoda</taxon>
        <taxon>Hexapoda</taxon>
        <taxon>Insecta</taxon>
        <taxon>Pterygota</taxon>
        <taxon>Neoptera</taxon>
        <taxon>Paraneoptera</taxon>
        <taxon>Thysanoptera</taxon>
        <taxon>Terebrantia</taxon>
        <taxon>Thripoidea</taxon>
        <taxon>Thripidae</taxon>
        <taxon>Megalurothrips</taxon>
    </lineage>
</organism>
<evidence type="ECO:0000256" key="3">
    <source>
        <dbReference type="ARBA" id="ARBA00022630"/>
    </source>
</evidence>
<keyword evidence="4" id="KW-0274">FAD</keyword>
<evidence type="ECO:0000313" key="7">
    <source>
        <dbReference type="EMBL" id="KAJ1528149.1"/>
    </source>
</evidence>
<evidence type="ECO:0000256" key="2">
    <source>
        <dbReference type="ARBA" id="ARBA00010790"/>
    </source>
</evidence>
<evidence type="ECO:0000313" key="8">
    <source>
        <dbReference type="Proteomes" id="UP001075354"/>
    </source>
</evidence>
<name>A0AAV7XQI9_9NEOP</name>
<sequence length="316" mass="34258">MQAAMEDAGAAPRADINAEGQLGQQVVQTTTANGERWSTYRSYLEPALRRRNLRVVTFATATRVLFDDKDRAEEGAVPRAVGVEYRDAAGKIRVARARREVVVSAGAIHSPQLLLLSGVGPAEELQAAKVPVVADLPGVGRNLQDHPVVDAVEYACAPPLCNVGWTDHKKDLAEYLLARRGPLSAAGMLQLVTFLRSDLAEPPAAGAPAKQPDLQMAFTNTLDDNGTRCMRLDQWRFNRIKVMPALLRPRSRGSVRLNAADPQGPPAVTLGYFTDPDGHDLGVMVRGLRFGRKLQSSLREHGVRLTTSPDAGAECR</sequence>
<comment type="similarity">
    <text evidence="2">Belongs to the GMC oxidoreductase family.</text>
</comment>
<feature type="domain" description="Glucose-methanol-choline oxidoreductase N-terminal" evidence="6">
    <location>
        <begin position="106"/>
        <end position="120"/>
    </location>
</feature>
<comment type="caution">
    <text evidence="7">The sequence shown here is derived from an EMBL/GenBank/DDBJ whole genome shotgun (WGS) entry which is preliminary data.</text>
</comment>
<evidence type="ECO:0000256" key="1">
    <source>
        <dbReference type="ARBA" id="ARBA00001974"/>
    </source>
</evidence>
<dbReference type="PANTHER" id="PTHR11552">
    <property type="entry name" value="GLUCOSE-METHANOL-CHOLINE GMC OXIDOREDUCTASE"/>
    <property type="match status" value="1"/>
</dbReference>
<dbReference type="PANTHER" id="PTHR11552:SF147">
    <property type="entry name" value="CHOLINE DEHYDROGENASE, MITOCHONDRIAL"/>
    <property type="match status" value="1"/>
</dbReference>
<dbReference type="Gene3D" id="3.30.560.10">
    <property type="entry name" value="Glucose Oxidase, domain 3"/>
    <property type="match status" value="1"/>
</dbReference>
<dbReference type="EMBL" id="JAPTSV010000005">
    <property type="protein sequence ID" value="KAJ1528149.1"/>
    <property type="molecule type" value="Genomic_DNA"/>
</dbReference>
<proteinExistence type="inferred from homology"/>
<dbReference type="GO" id="GO:0016614">
    <property type="term" value="F:oxidoreductase activity, acting on CH-OH group of donors"/>
    <property type="evidence" value="ECO:0007669"/>
    <property type="project" value="InterPro"/>
</dbReference>
<dbReference type="InterPro" id="IPR007867">
    <property type="entry name" value="GMC_OxRtase_C"/>
</dbReference>
<evidence type="ECO:0000256" key="5">
    <source>
        <dbReference type="SAM" id="MobiDB-lite"/>
    </source>
</evidence>
<evidence type="ECO:0000259" key="6">
    <source>
        <dbReference type="PROSITE" id="PS00624"/>
    </source>
</evidence>
<dbReference type="GO" id="GO:0050660">
    <property type="term" value="F:flavin adenine dinucleotide binding"/>
    <property type="evidence" value="ECO:0007669"/>
    <property type="project" value="InterPro"/>
</dbReference>